<name>A0A1T4SRN9_9HYPH</name>
<dbReference type="EMBL" id="FUWJ01000009">
    <property type="protein sequence ID" value="SKA30960.1"/>
    <property type="molecule type" value="Genomic_DNA"/>
</dbReference>
<sequence length="64" mass="7305">MRAMTLDDLEARIERRRAELGFVGDSHVMPNSGASRTAEKRELLRFLADEAAKRQTPLPFKANY</sequence>
<accession>A0A1T4SRN9</accession>
<dbReference type="AlphaFoldDB" id="A0A1T4SRN9"/>
<protein>
    <submittedName>
        <fullName evidence="1">Uncharacterized protein</fullName>
    </submittedName>
</protein>
<gene>
    <name evidence="1" type="ORF">SAMN02745126_05059</name>
</gene>
<proteinExistence type="predicted"/>
<evidence type="ECO:0000313" key="2">
    <source>
        <dbReference type="Proteomes" id="UP000190092"/>
    </source>
</evidence>
<reference evidence="2" key="1">
    <citation type="submission" date="2017-02" db="EMBL/GenBank/DDBJ databases">
        <authorList>
            <person name="Varghese N."/>
            <person name="Submissions S."/>
        </authorList>
    </citation>
    <scope>NUCLEOTIDE SEQUENCE [LARGE SCALE GENOMIC DNA]</scope>
    <source>
        <strain evidence="2">ATCC 27094</strain>
    </source>
</reference>
<keyword evidence="2" id="KW-1185">Reference proteome</keyword>
<dbReference type="Proteomes" id="UP000190092">
    <property type="component" value="Unassembled WGS sequence"/>
</dbReference>
<organism evidence="1 2">
    <name type="scientific">Enhydrobacter aerosaccus</name>
    <dbReference type="NCBI Taxonomy" id="225324"/>
    <lineage>
        <taxon>Bacteria</taxon>
        <taxon>Pseudomonadati</taxon>
        <taxon>Pseudomonadota</taxon>
        <taxon>Alphaproteobacteria</taxon>
        <taxon>Hyphomicrobiales</taxon>
        <taxon>Enhydrobacter</taxon>
    </lineage>
</organism>
<evidence type="ECO:0000313" key="1">
    <source>
        <dbReference type="EMBL" id="SKA30960.1"/>
    </source>
</evidence>